<keyword evidence="3" id="KW-0274">FAD</keyword>
<dbReference type="InterPro" id="IPR002938">
    <property type="entry name" value="FAD-bd"/>
</dbReference>
<evidence type="ECO:0000256" key="4">
    <source>
        <dbReference type="ARBA" id="ARBA00023002"/>
    </source>
</evidence>
<feature type="domain" description="Phenol hydroxylase-like C-terminal dimerisation" evidence="6">
    <location>
        <begin position="394"/>
        <end position="588"/>
    </location>
</feature>
<proteinExistence type="inferred from homology"/>
<dbReference type="InterPro" id="IPR012941">
    <property type="entry name" value="Phe_hydrox_C_dim_dom"/>
</dbReference>
<comment type="caution">
    <text evidence="7">The sequence shown here is derived from an EMBL/GenBank/DDBJ whole genome shotgun (WGS) entry which is preliminary data.</text>
</comment>
<reference evidence="7 8" key="1">
    <citation type="submission" date="2023-08" db="EMBL/GenBank/DDBJ databases">
        <title>Black Yeasts Isolated from many extreme environments.</title>
        <authorList>
            <person name="Coleine C."/>
            <person name="Stajich J.E."/>
            <person name="Selbmann L."/>
        </authorList>
    </citation>
    <scope>NUCLEOTIDE SEQUENCE [LARGE SCALE GENOMIC DNA]</scope>
    <source>
        <strain evidence="7 8">CCFEE 5792</strain>
    </source>
</reference>
<protein>
    <recommendedName>
        <fullName evidence="9">FAD-binding domain-containing protein</fullName>
    </recommendedName>
</protein>
<dbReference type="InterPro" id="IPR038220">
    <property type="entry name" value="PHOX_C_sf"/>
</dbReference>
<dbReference type="SUPFAM" id="SSF52833">
    <property type="entry name" value="Thioredoxin-like"/>
    <property type="match status" value="1"/>
</dbReference>
<dbReference type="Gene3D" id="3.30.9.10">
    <property type="entry name" value="D-Amino Acid Oxidase, subunit A, domain 2"/>
    <property type="match status" value="1"/>
</dbReference>
<dbReference type="NCBIfam" id="NF006144">
    <property type="entry name" value="PRK08294.1"/>
    <property type="match status" value="1"/>
</dbReference>
<dbReference type="Gene3D" id="3.50.50.60">
    <property type="entry name" value="FAD/NAD(P)-binding domain"/>
    <property type="match status" value="1"/>
</dbReference>
<dbReference type="Proteomes" id="UP001358417">
    <property type="component" value="Unassembled WGS sequence"/>
</dbReference>
<evidence type="ECO:0000313" key="7">
    <source>
        <dbReference type="EMBL" id="KAK5061600.1"/>
    </source>
</evidence>
<evidence type="ECO:0000256" key="1">
    <source>
        <dbReference type="ARBA" id="ARBA00007801"/>
    </source>
</evidence>
<dbReference type="EMBL" id="JAVRRD010000003">
    <property type="protein sequence ID" value="KAK5061600.1"/>
    <property type="molecule type" value="Genomic_DNA"/>
</dbReference>
<dbReference type="GO" id="GO:0016709">
    <property type="term" value="F:oxidoreductase activity, acting on paired donors, with incorporation or reduction of molecular oxygen, NAD(P)H as one donor, and incorporation of one atom of oxygen"/>
    <property type="evidence" value="ECO:0007669"/>
    <property type="project" value="UniProtKB-ARBA"/>
</dbReference>
<evidence type="ECO:0000256" key="3">
    <source>
        <dbReference type="ARBA" id="ARBA00022827"/>
    </source>
</evidence>
<dbReference type="GeneID" id="89976309"/>
<gene>
    <name evidence="7" type="ORF">LTR84_008144</name>
</gene>
<feature type="domain" description="FAD-binding" evidence="5">
    <location>
        <begin position="4"/>
        <end position="358"/>
    </location>
</feature>
<dbReference type="AlphaFoldDB" id="A0AAV9NMH3"/>
<keyword evidence="4" id="KW-0560">Oxidoreductase</keyword>
<evidence type="ECO:0000259" key="6">
    <source>
        <dbReference type="Pfam" id="PF07976"/>
    </source>
</evidence>
<organism evidence="7 8">
    <name type="scientific">Exophiala bonariae</name>
    <dbReference type="NCBI Taxonomy" id="1690606"/>
    <lineage>
        <taxon>Eukaryota</taxon>
        <taxon>Fungi</taxon>
        <taxon>Dikarya</taxon>
        <taxon>Ascomycota</taxon>
        <taxon>Pezizomycotina</taxon>
        <taxon>Eurotiomycetes</taxon>
        <taxon>Chaetothyriomycetidae</taxon>
        <taxon>Chaetothyriales</taxon>
        <taxon>Herpotrichiellaceae</taxon>
        <taxon>Exophiala</taxon>
    </lineage>
</organism>
<dbReference type="Gene3D" id="3.40.30.20">
    <property type="match status" value="1"/>
</dbReference>
<dbReference type="PANTHER" id="PTHR43004:SF10">
    <property type="entry name" value="2-MONOOXYGENASE, PUTATIVE (AFU_ORTHOLOGUE AFUA_6G11480)-RELATED"/>
    <property type="match status" value="1"/>
</dbReference>
<dbReference type="InterPro" id="IPR036188">
    <property type="entry name" value="FAD/NAD-bd_sf"/>
</dbReference>
<dbReference type="PRINTS" id="PR00420">
    <property type="entry name" value="RNGMNOXGNASE"/>
</dbReference>
<evidence type="ECO:0000259" key="5">
    <source>
        <dbReference type="Pfam" id="PF01494"/>
    </source>
</evidence>
<dbReference type="CDD" id="cd02979">
    <property type="entry name" value="PHOX_C"/>
    <property type="match status" value="1"/>
</dbReference>
<dbReference type="Pfam" id="PF01494">
    <property type="entry name" value="FAD_binding_3"/>
    <property type="match status" value="1"/>
</dbReference>
<dbReference type="SUPFAM" id="SSF54373">
    <property type="entry name" value="FAD-linked reductases, C-terminal domain"/>
    <property type="match status" value="1"/>
</dbReference>
<dbReference type="InterPro" id="IPR050641">
    <property type="entry name" value="RIFMO-like"/>
</dbReference>
<accession>A0AAV9NMH3</accession>
<keyword evidence="8" id="KW-1185">Reference proteome</keyword>
<dbReference type="RefSeq" id="XP_064710697.1">
    <property type="nucleotide sequence ID" value="XM_064851694.1"/>
</dbReference>
<dbReference type="InterPro" id="IPR036249">
    <property type="entry name" value="Thioredoxin-like_sf"/>
</dbReference>
<evidence type="ECO:0008006" key="9">
    <source>
        <dbReference type="Google" id="ProtNLM"/>
    </source>
</evidence>
<comment type="similarity">
    <text evidence="1">Belongs to the PheA/TfdB FAD monooxygenase family.</text>
</comment>
<name>A0AAV9NMH3_9EURO</name>
<keyword evidence="2" id="KW-0285">Flavoprotein</keyword>
<dbReference type="PANTHER" id="PTHR43004">
    <property type="entry name" value="TRK SYSTEM POTASSIUM UPTAKE PROTEIN"/>
    <property type="match status" value="1"/>
</dbReference>
<dbReference type="SUPFAM" id="SSF51905">
    <property type="entry name" value="FAD/NAD(P)-binding domain"/>
    <property type="match status" value="1"/>
</dbReference>
<sequence>MVKEIDVLICGSGSAGLCAAAWLAICGIKSFKILEKRDGPMEMGQADGVQCRTVEVFESFGISEELLREAYHVLEVAFWSADGKGGIHRTSRTADTQPGLSHQPHVILNQARINSLLLDLMHRNGGKPVEYGYTVKSVDVDASLVDQPSAHAVTVIAEKNGKEETFKAKYVLGCDGAHSAVRRSLGYQMVGDTSDAVWGVMDIYPRTDFPDIRRKTTIHSSHGSILVIPREGGSMVRFYIEFPSGTNVKSVKLEDLHEKARQIFSPYTMEYADTYWWSCYCIGQRLADHFTKDNRVFLTGDAFHTHSPKAGQGMNVSMQDGYNIGWKLATVLKGGAKPDLLKTYDLERGKTAADLIDFDRFFTKLFSSKQNTSPEQFSEGFIKSGRFTAGLTSKYEDSTLTSSGTSRQELASEIVVGMRFPNAQVVRFCDAKAMPLIQTLKADGRWRIMCFAGRIGETSTASRLQNIAEYLDSPQGSVHKYTPGSADIDSLIEPIVVLHGDHTKLEQEHIPKYFWPVTGKWQMRDLHKVFIDERSYNSGDGKAYETYKIDSDRGAIVIVRPDQYVSKVLSIEDTAGIGAFFDGFALPRQENGA</sequence>
<dbReference type="GO" id="GO:0071949">
    <property type="term" value="F:FAD binding"/>
    <property type="evidence" value="ECO:0007669"/>
    <property type="project" value="InterPro"/>
</dbReference>
<evidence type="ECO:0000313" key="8">
    <source>
        <dbReference type="Proteomes" id="UP001358417"/>
    </source>
</evidence>
<evidence type="ECO:0000256" key="2">
    <source>
        <dbReference type="ARBA" id="ARBA00022630"/>
    </source>
</evidence>
<dbReference type="Pfam" id="PF07976">
    <property type="entry name" value="Phe_hydrox_dim"/>
    <property type="match status" value="1"/>
</dbReference>